<keyword evidence="7" id="KW-0378">Hydrolase</keyword>
<dbReference type="EMBL" id="LVJE01000019">
    <property type="protein sequence ID" value="OAB27204.1"/>
    <property type="molecule type" value="Genomic_DNA"/>
</dbReference>
<dbReference type="GO" id="GO:0008237">
    <property type="term" value="F:metallopeptidase activity"/>
    <property type="evidence" value="ECO:0007669"/>
    <property type="project" value="UniProtKB-KW"/>
</dbReference>
<dbReference type="AlphaFoldDB" id="A0A167WBM5"/>
<keyword evidence="9 12" id="KW-1133">Transmembrane helix</keyword>
<keyword evidence="5 12" id="KW-0812">Transmembrane</keyword>
<dbReference type="STRING" id="249352.SAMN05444395_104155"/>
<evidence type="ECO:0000256" key="11">
    <source>
        <dbReference type="ARBA" id="ARBA00023136"/>
    </source>
</evidence>
<comment type="similarity">
    <text evidence="3">Belongs to the peptidase M50B family.</text>
</comment>
<evidence type="ECO:0000259" key="13">
    <source>
        <dbReference type="Pfam" id="PF02163"/>
    </source>
</evidence>
<evidence type="ECO:0000256" key="12">
    <source>
        <dbReference type="SAM" id="Phobius"/>
    </source>
</evidence>
<evidence type="ECO:0000256" key="9">
    <source>
        <dbReference type="ARBA" id="ARBA00022989"/>
    </source>
</evidence>
<evidence type="ECO:0000256" key="1">
    <source>
        <dbReference type="ARBA" id="ARBA00001947"/>
    </source>
</evidence>
<keyword evidence="11 12" id="KW-0472">Membrane</keyword>
<sequence>MKGSFKLRKIADIGIFVHWTFTLLILFIIFIKYRAGQSATQIFLSVLFISSLFITIILHALGHALAAKRYDIKTKDSTLLPIGGLARLENIPKKPLEKLTVAIAGPIVNITLVVITG</sequence>
<dbReference type="OrthoDB" id="9800627at2"/>
<dbReference type="GO" id="GO:0046872">
    <property type="term" value="F:metal ion binding"/>
    <property type="evidence" value="ECO:0007669"/>
    <property type="project" value="UniProtKB-KW"/>
</dbReference>
<comment type="cofactor">
    <cofactor evidence="1">
        <name>Zn(2+)</name>
        <dbReference type="ChEBI" id="CHEBI:29105"/>
    </cofactor>
</comment>
<evidence type="ECO:0000256" key="5">
    <source>
        <dbReference type="ARBA" id="ARBA00022692"/>
    </source>
</evidence>
<comment type="subcellular location">
    <subcellularLocation>
        <location evidence="2">Membrane</location>
        <topology evidence="2">Multi-pass membrane protein</topology>
    </subcellularLocation>
</comment>
<evidence type="ECO:0000256" key="6">
    <source>
        <dbReference type="ARBA" id="ARBA00022723"/>
    </source>
</evidence>
<evidence type="ECO:0000313" key="15">
    <source>
        <dbReference type="Proteomes" id="UP000077164"/>
    </source>
</evidence>
<feature type="transmembrane region" description="Helical" evidence="12">
    <location>
        <begin position="43"/>
        <end position="66"/>
    </location>
</feature>
<evidence type="ECO:0000256" key="10">
    <source>
        <dbReference type="ARBA" id="ARBA00023049"/>
    </source>
</evidence>
<reference evidence="14 15" key="1">
    <citation type="submission" date="2016-03" db="EMBL/GenBank/DDBJ databases">
        <title>Draft genome sequence of Flavobacterium fryxellicola DSM 16209.</title>
        <authorList>
            <person name="Shin S.-K."/>
            <person name="Yi H."/>
        </authorList>
    </citation>
    <scope>NUCLEOTIDE SEQUENCE [LARGE SCALE GENOMIC DNA]</scope>
    <source>
        <strain evidence="14 15">DSM 16209</strain>
    </source>
</reference>
<dbReference type="PANTHER" id="PTHR39188">
    <property type="entry name" value="MEMBRANE-ASSOCIATED ZINC METALLOPROTEASE M50B"/>
    <property type="match status" value="1"/>
</dbReference>
<keyword evidence="6" id="KW-0479">Metal-binding</keyword>
<dbReference type="Proteomes" id="UP000077164">
    <property type="component" value="Unassembled WGS sequence"/>
</dbReference>
<dbReference type="InterPro" id="IPR008915">
    <property type="entry name" value="Peptidase_M50"/>
</dbReference>
<dbReference type="RefSeq" id="WP_066081548.1">
    <property type="nucleotide sequence ID" value="NZ_FRDK01000004.1"/>
</dbReference>
<evidence type="ECO:0000256" key="4">
    <source>
        <dbReference type="ARBA" id="ARBA00022670"/>
    </source>
</evidence>
<dbReference type="GO" id="GO:0016020">
    <property type="term" value="C:membrane"/>
    <property type="evidence" value="ECO:0007669"/>
    <property type="project" value="UniProtKB-SubCell"/>
</dbReference>
<dbReference type="Pfam" id="PF02163">
    <property type="entry name" value="Peptidase_M50"/>
    <property type="match status" value="1"/>
</dbReference>
<evidence type="ECO:0000256" key="7">
    <source>
        <dbReference type="ARBA" id="ARBA00022801"/>
    </source>
</evidence>
<evidence type="ECO:0000313" key="14">
    <source>
        <dbReference type="EMBL" id="OAB27204.1"/>
    </source>
</evidence>
<protein>
    <recommendedName>
        <fullName evidence="13">Peptidase M50 domain-containing protein</fullName>
    </recommendedName>
</protein>
<evidence type="ECO:0000256" key="2">
    <source>
        <dbReference type="ARBA" id="ARBA00004141"/>
    </source>
</evidence>
<feature type="domain" description="Peptidase M50" evidence="13">
    <location>
        <begin position="48"/>
        <end position="115"/>
    </location>
</feature>
<evidence type="ECO:0000256" key="8">
    <source>
        <dbReference type="ARBA" id="ARBA00022833"/>
    </source>
</evidence>
<keyword evidence="8" id="KW-0862">Zinc</keyword>
<keyword evidence="15" id="KW-1185">Reference proteome</keyword>
<dbReference type="GO" id="GO:0006508">
    <property type="term" value="P:proteolysis"/>
    <property type="evidence" value="ECO:0007669"/>
    <property type="project" value="UniProtKB-KW"/>
</dbReference>
<keyword evidence="4" id="KW-0645">Protease</keyword>
<comment type="caution">
    <text evidence="14">The sequence shown here is derived from an EMBL/GenBank/DDBJ whole genome shotgun (WGS) entry which is preliminary data.</text>
</comment>
<evidence type="ECO:0000256" key="3">
    <source>
        <dbReference type="ARBA" id="ARBA00007931"/>
    </source>
</evidence>
<organism evidence="14 15">
    <name type="scientific">Flavobacterium fryxellicola</name>
    <dbReference type="NCBI Taxonomy" id="249352"/>
    <lineage>
        <taxon>Bacteria</taxon>
        <taxon>Pseudomonadati</taxon>
        <taxon>Bacteroidota</taxon>
        <taxon>Flavobacteriia</taxon>
        <taxon>Flavobacteriales</taxon>
        <taxon>Flavobacteriaceae</taxon>
        <taxon>Flavobacterium</taxon>
    </lineage>
</organism>
<proteinExistence type="inferred from homology"/>
<dbReference type="PANTHER" id="PTHR39188:SF3">
    <property type="entry name" value="STAGE IV SPORULATION PROTEIN FB"/>
    <property type="match status" value="1"/>
</dbReference>
<gene>
    <name evidence="14" type="ORF">FBFR_11740</name>
</gene>
<accession>A0A167WBM5</accession>
<feature type="transmembrane region" description="Helical" evidence="12">
    <location>
        <begin position="12"/>
        <end position="31"/>
    </location>
</feature>
<keyword evidence="10" id="KW-0482">Metalloprotease</keyword>
<name>A0A167WBM5_9FLAO</name>